<gene>
    <name evidence="1" type="ORF">BpHYR1_040187</name>
</gene>
<name>A0A3M7PWQ5_BRAPC</name>
<dbReference type="EMBL" id="REGN01008451">
    <property type="protein sequence ID" value="RNA03547.1"/>
    <property type="molecule type" value="Genomic_DNA"/>
</dbReference>
<proteinExistence type="predicted"/>
<evidence type="ECO:0000313" key="2">
    <source>
        <dbReference type="Proteomes" id="UP000276133"/>
    </source>
</evidence>
<keyword evidence="2" id="KW-1185">Reference proteome</keyword>
<organism evidence="1 2">
    <name type="scientific">Brachionus plicatilis</name>
    <name type="common">Marine rotifer</name>
    <name type="synonym">Brachionus muelleri</name>
    <dbReference type="NCBI Taxonomy" id="10195"/>
    <lineage>
        <taxon>Eukaryota</taxon>
        <taxon>Metazoa</taxon>
        <taxon>Spiralia</taxon>
        <taxon>Gnathifera</taxon>
        <taxon>Rotifera</taxon>
        <taxon>Eurotatoria</taxon>
        <taxon>Monogononta</taxon>
        <taxon>Pseudotrocha</taxon>
        <taxon>Ploima</taxon>
        <taxon>Brachionidae</taxon>
        <taxon>Brachionus</taxon>
    </lineage>
</organism>
<comment type="caution">
    <text evidence="1">The sequence shown here is derived from an EMBL/GenBank/DDBJ whole genome shotgun (WGS) entry which is preliminary data.</text>
</comment>
<accession>A0A3M7PWQ5</accession>
<dbReference type="InterPro" id="IPR013083">
    <property type="entry name" value="Znf_RING/FYVE/PHD"/>
</dbReference>
<dbReference type="AlphaFoldDB" id="A0A3M7PWQ5"/>
<dbReference type="Proteomes" id="UP000276133">
    <property type="component" value="Unassembled WGS sequence"/>
</dbReference>
<sequence length="540" mass="62713">MFYEQNQFDSVLECPVCMHRYDVPLMVPCCWKTICQKCAEKMNTNGCCVLCQAHTNKSASSNGQIKLPVNEALSKLLELKPVDLINTDFYRKISDLYKSINLNLDELTRIENCTETNIVDYFALLKSEISNNVENLIQKALDIKKSIQNELDCIETSFLTYLEHLNLSYLKSIIKEKLKNWQVNLNDASFDQLDQLLKDCELLNQDLSEKINFINQYLLNINKIVFNQKNEINSLLESYIGRLDFEFADHSLLLPFTVKYLNNLVKKEVINIDLNVKLIYTGPVGYKKILFVSKNDFDEFTDVKLHVCDLSNRLLYQQNELKMKINYVQTSLKYVCVSLTDYQTGRNMLKLFTDKLSLVKSVILDDKASFLYLNNDFVYAKMSTVYPFLHKFDYNLEKQPVFNCEAKGLNARSDLLACLNLESILAVENSRIYLLDEYFSCINVYSEQSGEFLEKIRLRNCANCFVKLSFGTQNEENNEERVVCVDRENKTLGIYGKNKKLIVENRLESSVKNVDSFFLCHDGSLMLTDNLNDFIYYYSV</sequence>
<evidence type="ECO:0008006" key="3">
    <source>
        <dbReference type="Google" id="ProtNLM"/>
    </source>
</evidence>
<protein>
    <recommendedName>
        <fullName evidence="3">RING-type domain-containing protein</fullName>
    </recommendedName>
</protein>
<dbReference type="OrthoDB" id="331602at2759"/>
<evidence type="ECO:0000313" key="1">
    <source>
        <dbReference type="EMBL" id="RNA03547.1"/>
    </source>
</evidence>
<reference evidence="1 2" key="1">
    <citation type="journal article" date="2018" name="Sci. Rep.">
        <title>Genomic signatures of local adaptation to the degree of environmental predictability in rotifers.</title>
        <authorList>
            <person name="Franch-Gras L."/>
            <person name="Hahn C."/>
            <person name="Garcia-Roger E.M."/>
            <person name="Carmona M.J."/>
            <person name="Serra M."/>
            <person name="Gomez A."/>
        </authorList>
    </citation>
    <scope>NUCLEOTIDE SEQUENCE [LARGE SCALE GENOMIC DNA]</scope>
    <source>
        <strain evidence="1">HYR1</strain>
    </source>
</reference>
<dbReference type="Gene3D" id="3.30.40.10">
    <property type="entry name" value="Zinc/RING finger domain, C3HC4 (zinc finger)"/>
    <property type="match status" value="1"/>
</dbReference>